<evidence type="ECO:0000256" key="3">
    <source>
        <dbReference type="ARBA" id="ARBA00023237"/>
    </source>
</evidence>
<dbReference type="InterPro" id="IPR051544">
    <property type="entry name" value="TPS_OM_transporter"/>
</dbReference>
<dbReference type="PANTHER" id="PTHR34597:SF6">
    <property type="entry name" value="BLR6126 PROTEIN"/>
    <property type="match status" value="1"/>
</dbReference>
<keyword evidence="2" id="KW-0812">Transmembrane</keyword>
<dbReference type="InterPro" id="IPR005565">
    <property type="entry name" value="Hemolysn_activator_HlyB_C"/>
</dbReference>
<gene>
    <name evidence="7" type="ORF">EV700_1332</name>
</gene>
<feature type="domain" description="Polypeptide-transport-associated ShlB-type" evidence="6">
    <location>
        <begin position="59"/>
        <end position="133"/>
    </location>
</feature>
<dbReference type="PANTHER" id="PTHR34597">
    <property type="entry name" value="SLR1661 PROTEIN"/>
    <property type="match status" value="1"/>
</dbReference>
<evidence type="ECO:0000259" key="6">
    <source>
        <dbReference type="Pfam" id="PF08479"/>
    </source>
</evidence>
<evidence type="ECO:0000256" key="4">
    <source>
        <dbReference type="SAM" id="SignalP"/>
    </source>
</evidence>
<evidence type="ECO:0000313" key="7">
    <source>
        <dbReference type="EMBL" id="RZU46946.1"/>
    </source>
</evidence>
<feature type="chain" id="PRO_5020959490" evidence="4">
    <location>
        <begin position="39"/>
        <end position="554"/>
    </location>
</feature>
<keyword evidence="1" id="KW-0472">Membrane</keyword>
<dbReference type="GO" id="GO:0098046">
    <property type="term" value="C:type V protein secretion system complex"/>
    <property type="evidence" value="ECO:0007669"/>
    <property type="project" value="TreeGrafter"/>
</dbReference>
<accession>A0A4V6MG05</accession>
<dbReference type="Gene3D" id="3.10.20.310">
    <property type="entry name" value="membrane protein fhac"/>
    <property type="match status" value="1"/>
</dbReference>
<name>A0A4V6MG05_9GAMM</name>
<proteinExistence type="predicted"/>
<feature type="domain" description="Haemolysin activator HlyB C-terminal" evidence="5">
    <location>
        <begin position="202"/>
        <end position="515"/>
    </location>
</feature>
<dbReference type="Pfam" id="PF03865">
    <property type="entry name" value="ShlB"/>
    <property type="match status" value="1"/>
</dbReference>
<keyword evidence="1" id="KW-1134">Transmembrane beta strand</keyword>
<dbReference type="EMBL" id="SHKX01000011">
    <property type="protein sequence ID" value="RZU46946.1"/>
    <property type="molecule type" value="Genomic_DNA"/>
</dbReference>
<evidence type="ECO:0000313" key="8">
    <source>
        <dbReference type="Proteomes" id="UP000292423"/>
    </source>
</evidence>
<evidence type="ECO:0000256" key="1">
    <source>
        <dbReference type="ARBA" id="ARBA00022452"/>
    </source>
</evidence>
<dbReference type="Gene3D" id="2.40.160.50">
    <property type="entry name" value="membrane protein fhac: a member of the omp85/tpsb transporter family"/>
    <property type="match status" value="1"/>
</dbReference>
<evidence type="ECO:0000259" key="5">
    <source>
        <dbReference type="Pfam" id="PF03865"/>
    </source>
</evidence>
<comment type="caution">
    <text evidence="7">The sequence shown here is derived from an EMBL/GenBank/DDBJ whole genome shotgun (WGS) entry which is preliminary data.</text>
</comment>
<dbReference type="GO" id="GO:0046819">
    <property type="term" value="P:protein secretion by the type V secretion system"/>
    <property type="evidence" value="ECO:0007669"/>
    <property type="project" value="TreeGrafter"/>
</dbReference>
<keyword evidence="8" id="KW-1185">Reference proteome</keyword>
<evidence type="ECO:0000256" key="2">
    <source>
        <dbReference type="ARBA" id="ARBA00022692"/>
    </source>
</evidence>
<sequence length="554" mass="60265">MKLGTVGRSGIPELISSNRVAVCWAVTAIALAAGFANAADETGSAASAAPTVRPLRTLDLWEIVVDGNTVLDDSDIQEVLLPFLGPNRVPEDVDHAREALEKLYADQGFKTVSVTIPRQAVKDGTVMLTVTEGRIRRLKVVGSKYHSPERIRRMAGSIAEGRVPDFNALQDDLVALNSATDLSVTPSLQNGPTPGSMDADLVVADKLPLHGMLELNNRYSQNTSHRRVSASASYDNLWQRGDSAALFFQTAPDRASDGKVFLANYVFRFDRKPYTLQLNALRTDSDVATVGGIGVVGKGCSVGLRGNWQLIATPQRIENLSLGFDAKNFQNRVQVGGSSSASPLRYYPVSLNYARFARYDTHTLQFDATLNFAFANLGSSSEQLNLTRYHSTGQMLYLRSSLAYNRFLPKGFELAARTTVQLSEQPLISNEQLSAGGMDSVRGYLESEAQGDYGATGGLELRGPSLPDLMPEGWVTRHVQEFRPFIFADGASLHLHQALADNDPHVDLLSMGAGMSMSAGGRYGGLLDWSRLMTAGPNSPKGDNRVLFRLWTNF</sequence>
<dbReference type="Proteomes" id="UP000292423">
    <property type="component" value="Unassembled WGS sequence"/>
</dbReference>
<reference evidence="7 8" key="1">
    <citation type="submission" date="2019-02" db="EMBL/GenBank/DDBJ databases">
        <title>Genomic Encyclopedia of Type Strains, Phase IV (KMG-IV): sequencing the most valuable type-strain genomes for metagenomic binning, comparative biology and taxonomic classification.</title>
        <authorList>
            <person name="Goeker M."/>
        </authorList>
    </citation>
    <scope>NUCLEOTIDE SEQUENCE [LARGE SCALE GENOMIC DNA]</scope>
    <source>
        <strain evidence="7 8">DSM 105135</strain>
    </source>
</reference>
<dbReference type="AlphaFoldDB" id="A0A4V6MG05"/>
<keyword evidence="4" id="KW-0732">Signal</keyword>
<keyword evidence="3" id="KW-0998">Cell outer membrane</keyword>
<feature type="signal peptide" evidence="4">
    <location>
        <begin position="1"/>
        <end position="38"/>
    </location>
</feature>
<dbReference type="Pfam" id="PF08479">
    <property type="entry name" value="POTRA_2"/>
    <property type="match status" value="1"/>
</dbReference>
<organism evidence="7 8">
    <name type="scientific">Fluviicoccus keumensis</name>
    <dbReference type="NCBI Taxonomy" id="1435465"/>
    <lineage>
        <taxon>Bacteria</taxon>
        <taxon>Pseudomonadati</taxon>
        <taxon>Pseudomonadota</taxon>
        <taxon>Gammaproteobacteria</taxon>
        <taxon>Moraxellales</taxon>
        <taxon>Moraxellaceae</taxon>
        <taxon>Fluviicoccus</taxon>
    </lineage>
</organism>
<dbReference type="InterPro" id="IPR013686">
    <property type="entry name" value="Polypept-transport_assoc_ShlB"/>
</dbReference>
<protein>
    <submittedName>
        <fullName evidence="7">Hemolysin activation/secretion protein</fullName>
    </submittedName>
</protein>
<dbReference type="GO" id="GO:0008320">
    <property type="term" value="F:protein transmembrane transporter activity"/>
    <property type="evidence" value="ECO:0007669"/>
    <property type="project" value="TreeGrafter"/>
</dbReference>